<evidence type="ECO:0000256" key="8">
    <source>
        <dbReference type="ARBA" id="ARBA00023110"/>
    </source>
</evidence>
<dbReference type="AlphaFoldDB" id="A0A167GTI6"/>
<comment type="catalytic activity">
    <reaction evidence="1 11">
        <text>[protein]-peptidylproline (omega=180) = [protein]-peptidylproline (omega=0)</text>
        <dbReference type="Rhea" id="RHEA:16237"/>
        <dbReference type="Rhea" id="RHEA-COMP:10747"/>
        <dbReference type="Rhea" id="RHEA-COMP:10748"/>
        <dbReference type="ChEBI" id="CHEBI:83833"/>
        <dbReference type="ChEBI" id="CHEBI:83834"/>
        <dbReference type="EC" id="5.2.1.8"/>
    </reaction>
</comment>
<evidence type="ECO:0000256" key="7">
    <source>
        <dbReference type="ARBA" id="ARBA00022989"/>
    </source>
</evidence>
<evidence type="ECO:0000256" key="4">
    <source>
        <dbReference type="ARBA" id="ARBA00022692"/>
    </source>
</evidence>
<evidence type="ECO:0000259" key="12">
    <source>
        <dbReference type="PROSITE" id="PS50072"/>
    </source>
</evidence>
<sequence length="235" mass="25521">MKEGEGHGSETERYQPNEVAWVRFDIDVDLRSTWTWNTKEVFAYLVVNCYAASGASGLPENRSTTPDALSIASSRRNQVPAVQCFPRTDNNRLMCRFIVQGVDFTAGNGTGGDSIYGEHFEDESFAVNHDKPFLLSIANTGPNTTGSLFFITCAPTPHLDGKHVVFGEVITGKSAVQNIGTGTADVPINPVVIAACGACGACGELSLGMDDTPRDRKYEEELKKYAEALRYNLSV</sequence>
<keyword evidence="14" id="KW-1185">Reference proteome</keyword>
<evidence type="ECO:0000256" key="9">
    <source>
        <dbReference type="ARBA" id="ARBA00023136"/>
    </source>
</evidence>
<gene>
    <name evidence="13" type="ORF">CALVIDRAFT_568677</name>
</gene>
<comment type="function">
    <text evidence="11">PPIases accelerate the folding of proteins. It catalyzes the cis-trans isomerization of proline imidic peptide bonds in oligopeptides.</text>
</comment>
<dbReference type="InterPro" id="IPR007653">
    <property type="entry name" value="SPC3"/>
</dbReference>
<comment type="similarity">
    <text evidence="3">Belongs to the SPCS3 family.</text>
</comment>
<dbReference type="Pfam" id="PF04573">
    <property type="entry name" value="SPC22"/>
    <property type="match status" value="1"/>
</dbReference>
<organism evidence="13 14">
    <name type="scientific">Calocera viscosa (strain TUFC12733)</name>
    <dbReference type="NCBI Taxonomy" id="1330018"/>
    <lineage>
        <taxon>Eukaryota</taxon>
        <taxon>Fungi</taxon>
        <taxon>Dikarya</taxon>
        <taxon>Basidiomycota</taxon>
        <taxon>Agaricomycotina</taxon>
        <taxon>Dacrymycetes</taxon>
        <taxon>Dacrymycetales</taxon>
        <taxon>Dacrymycetaceae</taxon>
        <taxon>Calocera</taxon>
    </lineage>
</organism>
<dbReference type="EC" id="5.2.1.8" evidence="11"/>
<accession>A0A167GTI6</accession>
<protein>
    <recommendedName>
        <fullName evidence="11">Peptidyl-prolyl cis-trans isomerase</fullName>
        <shortName evidence="11">PPIase</shortName>
        <ecNumber evidence="11">5.2.1.8</ecNumber>
    </recommendedName>
</protein>
<dbReference type="PRINTS" id="PR00153">
    <property type="entry name" value="CSAPPISMRASE"/>
</dbReference>
<proteinExistence type="inferred from homology"/>
<dbReference type="Proteomes" id="UP000076738">
    <property type="component" value="Unassembled WGS sequence"/>
</dbReference>
<dbReference type="Gene3D" id="2.40.100.10">
    <property type="entry name" value="Cyclophilin-like"/>
    <property type="match status" value="1"/>
</dbReference>
<evidence type="ECO:0000256" key="10">
    <source>
        <dbReference type="ARBA" id="ARBA00023235"/>
    </source>
</evidence>
<comment type="subcellular location">
    <subcellularLocation>
        <location evidence="2">Endoplasmic reticulum membrane</location>
        <topology evidence="2">Single-pass type II membrane protein</topology>
    </subcellularLocation>
</comment>
<comment type="similarity">
    <text evidence="11">Belongs to the cyclophilin-type PPIase family.</text>
</comment>
<dbReference type="Pfam" id="PF00160">
    <property type="entry name" value="Pro_isomerase"/>
    <property type="match status" value="1"/>
</dbReference>
<keyword evidence="5" id="KW-0256">Endoplasmic reticulum</keyword>
<keyword evidence="9" id="KW-0472">Membrane</keyword>
<evidence type="ECO:0000313" key="14">
    <source>
        <dbReference type="Proteomes" id="UP000076738"/>
    </source>
</evidence>
<feature type="domain" description="PPIase cyclophilin-type" evidence="12">
    <location>
        <begin position="64"/>
        <end position="198"/>
    </location>
</feature>
<dbReference type="GO" id="GO:0006465">
    <property type="term" value="P:signal peptide processing"/>
    <property type="evidence" value="ECO:0007669"/>
    <property type="project" value="InterPro"/>
</dbReference>
<dbReference type="InterPro" id="IPR002130">
    <property type="entry name" value="Cyclophilin-type_PPIase_dom"/>
</dbReference>
<evidence type="ECO:0000256" key="1">
    <source>
        <dbReference type="ARBA" id="ARBA00000971"/>
    </source>
</evidence>
<evidence type="ECO:0000256" key="6">
    <source>
        <dbReference type="ARBA" id="ARBA00022968"/>
    </source>
</evidence>
<evidence type="ECO:0000256" key="5">
    <source>
        <dbReference type="ARBA" id="ARBA00022824"/>
    </source>
</evidence>
<keyword evidence="6" id="KW-0735">Signal-anchor</keyword>
<keyword evidence="8 11" id="KW-0697">Rotamase</keyword>
<evidence type="ECO:0000256" key="3">
    <source>
        <dbReference type="ARBA" id="ARBA00009289"/>
    </source>
</evidence>
<keyword evidence="4" id="KW-0812">Transmembrane</keyword>
<dbReference type="EMBL" id="KV417332">
    <property type="protein sequence ID" value="KZO90893.1"/>
    <property type="molecule type" value="Genomic_DNA"/>
</dbReference>
<dbReference type="GO" id="GO:0016018">
    <property type="term" value="F:cyclosporin A binding"/>
    <property type="evidence" value="ECO:0007669"/>
    <property type="project" value="TreeGrafter"/>
</dbReference>
<dbReference type="GO" id="GO:0006457">
    <property type="term" value="P:protein folding"/>
    <property type="evidence" value="ECO:0007669"/>
    <property type="project" value="TreeGrafter"/>
</dbReference>
<name>A0A167GTI6_CALVF</name>
<dbReference type="SUPFAM" id="SSF50891">
    <property type="entry name" value="Cyclophilin-like"/>
    <property type="match status" value="1"/>
</dbReference>
<evidence type="ECO:0000256" key="2">
    <source>
        <dbReference type="ARBA" id="ARBA00004648"/>
    </source>
</evidence>
<dbReference type="InterPro" id="IPR029000">
    <property type="entry name" value="Cyclophilin-like_dom_sf"/>
</dbReference>
<reference evidence="13 14" key="1">
    <citation type="journal article" date="2016" name="Mol. Biol. Evol.">
        <title>Comparative Genomics of Early-Diverging Mushroom-Forming Fungi Provides Insights into the Origins of Lignocellulose Decay Capabilities.</title>
        <authorList>
            <person name="Nagy L.G."/>
            <person name="Riley R."/>
            <person name="Tritt A."/>
            <person name="Adam C."/>
            <person name="Daum C."/>
            <person name="Floudas D."/>
            <person name="Sun H."/>
            <person name="Yadav J.S."/>
            <person name="Pangilinan J."/>
            <person name="Larsson K.H."/>
            <person name="Matsuura K."/>
            <person name="Barry K."/>
            <person name="Labutti K."/>
            <person name="Kuo R."/>
            <person name="Ohm R.A."/>
            <person name="Bhattacharya S.S."/>
            <person name="Shirouzu T."/>
            <person name="Yoshinaga Y."/>
            <person name="Martin F.M."/>
            <person name="Grigoriev I.V."/>
            <person name="Hibbett D.S."/>
        </authorList>
    </citation>
    <scope>NUCLEOTIDE SEQUENCE [LARGE SCALE GENOMIC DNA]</scope>
    <source>
        <strain evidence="13 14">TUFC12733</strain>
    </source>
</reference>
<dbReference type="PROSITE" id="PS50072">
    <property type="entry name" value="CSA_PPIASE_2"/>
    <property type="match status" value="1"/>
</dbReference>
<dbReference type="PANTHER" id="PTHR11071">
    <property type="entry name" value="PEPTIDYL-PROLYL CIS-TRANS ISOMERASE"/>
    <property type="match status" value="1"/>
</dbReference>
<dbReference type="PANTHER" id="PTHR11071:SF561">
    <property type="entry name" value="PEPTIDYL-PROLYL CIS-TRANS ISOMERASE D-RELATED"/>
    <property type="match status" value="1"/>
</dbReference>
<keyword evidence="7" id="KW-1133">Transmembrane helix</keyword>
<evidence type="ECO:0000256" key="11">
    <source>
        <dbReference type="RuleBase" id="RU363019"/>
    </source>
</evidence>
<dbReference type="OrthoDB" id="10261524at2759"/>
<keyword evidence="10 11" id="KW-0413">Isomerase</keyword>
<dbReference type="GO" id="GO:0005787">
    <property type="term" value="C:signal peptidase complex"/>
    <property type="evidence" value="ECO:0007669"/>
    <property type="project" value="InterPro"/>
</dbReference>
<evidence type="ECO:0000313" key="13">
    <source>
        <dbReference type="EMBL" id="KZO90893.1"/>
    </source>
</evidence>
<dbReference type="GO" id="GO:0003755">
    <property type="term" value="F:peptidyl-prolyl cis-trans isomerase activity"/>
    <property type="evidence" value="ECO:0007669"/>
    <property type="project" value="UniProtKB-UniRule"/>
</dbReference>
<dbReference type="STRING" id="1330018.A0A167GTI6"/>